<reference evidence="2" key="1">
    <citation type="submission" date="2021-06" db="EMBL/GenBank/DDBJ databases">
        <authorList>
            <person name="Kallberg Y."/>
            <person name="Tangrot J."/>
            <person name="Rosling A."/>
        </authorList>
    </citation>
    <scope>NUCLEOTIDE SEQUENCE</scope>
    <source>
        <strain evidence="2">UK204</strain>
    </source>
</reference>
<feature type="domain" description="RRM" evidence="1">
    <location>
        <begin position="79"/>
        <end position="127"/>
    </location>
</feature>
<organism evidence="2 3">
    <name type="scientific">Funneliformis caledonium</name>
    <dbReference type="NCBI Taxonomy" id="1117310"/>
    <lineage>
        <taxon>Eukaryota</taxon>
        <taxon>Fungi</taxon>
        <taxon>Fungi incertae sedis</taxon>
        <taxon>Mucoromycota</taxon>
        <taxon>Glomeromycotina</taxon>
        <taxon>Glomeromycetes</taxon>
        <taxon>Glomerales</taxon>
        <taxon>Glomeraceae</taxon>
        <taxon>Funneliformis</taxon>
    </lineage>
</organism>
<evidence type="ECO:0000313" key="3">
    <source>
        <dbReference type="Proteomes" id="UP000789570"/>
    </source>
</evidence>
<accession>A0A9N9CPJ4</accession>
<dbReference type="Pfam" id="PF00076">
    <property type="entry name" value="RRM_1"/>
    <property type="match status" value="1"/>
</dbReference>
<dbReference type="InterPro" id="IPR035979">
    <property type="entry name" value="RBD_domain_sf"/>
</dbReference>
<protein>
    <submittedName>
        <fullName evidence="2">5864_t:CDS:1</fullName>
    </submittedName>
</protein>
<name>A0A9N9CPJ4_9GLOM</name>
<dbReference type="GO" id="GO:0003723">
    <property type="term" value="F:RNA binding"/>
    <property type="evidence" value="ECO:0007669"/>
    <property type="project" value="InterPro"/>
</dbReference>
<dbReference type="InterPro" id="IPR000504">
    <property type="entry name" value="RRM_dom"/>
</dbReference>
<gene>
    <name evidence="2" type="ORF">FCALED_LOCUS9068</name>
</gene>
<dbReference type="SUPFAM" id="SSF54928">
    <property type="entry name" value="RNA-binding domain, RBD"/>
    <property type="match status" value="1"/>
</dbReference>
<dbReference type="InterPro" id="IPR012677">
    <property type="entry name" value="Nucleotide-bd_a/b_plait_sf"/>
</dbReference>
<sequence>MTKNNLEYEVFTTSSSTKDNSLSLTRNESRRLKRIQLKKLQAYEVIEKIENAPVKEIFSLEQTPYLCLTNVCFGGIGGVTTEQLSNIFKSFNGYLGLKLTHGKPYSFIIFNTPYDAFHAREALHEKSCDALNGKIMFIEYVNLNYQNFIKQIKNSDKSDIPGLMLMEEFITIEQEKEILQELYSTKSWIP</sequence>
<dbReference type="AlphaFoldDB" id="A0A9N9CPJ4"/>
<evidence type="ECO:0000313" key="2">
    <source>
        <dbReference type="EMBL" id="CAG8610976.1"/>
    </source>
</evidence>
<dbReference type="Gene3D" id="3.30.70.330">
    <property type="match status" value="1"/>
</dbReference>
<feature type="non-terminal residue" evidence="2">
    <location>
        <position position="190"/>
    </location>
</feature>
<keyword evidence="3" id="KW-1185">Reference proteome</keyword>
<evidence type="ECO:0000259" key="1">
    <source>
        <dbReference type="Pfam" id="PF00076"/>
    </source>
</evidence>
<comment type="caution">
    <text evidence="2">The sequence shown here is derived from an EMBL/GenBank/DDBJ whole genome shotgun (WGS) entry which is preliminary data.</text>
</comment>
<dbReference type="EMBL" id="CAJVPQ010002865">
    <property type="protein sequence ID" value="CAG8610976.1"/>
    <property type="molecule type" value="Genomic_DNA"/>
</dbReference>
<dbReference type="Proteomes" id="UP000789570">
    <property type="component" value="Unassembled WGS sequence"/>
</dbReference>
<dbReference type="OrthoDB" id="271595at2759"/>
<proteinExistence type="predicted"/>